<comment type="caution">
    <text evidence="1">The sequence shown here is derived from an EMBL/GenBank/DDBJ whole genome shotgun (WGS) entry which is preliminary data.</text>
</comment>
<dbReference type="InterPro" id="IPR027365">
    <property type="entry name" value="GNAT_acetyltra_YdfB-like"/>
</dbReference>
<organism evidence="1 2">
    <name type="scientific">Nocardia bovistercoris</name>
    <dbReference type="NCBI Taxonomy" id="2785916"/>
    <lineage>
        <taxon>Bacteria</taxon>
        <taxon>Bacillati</taxon>
        <taxon>Actinomycetota</taxon>
        <taxon>Actinomycetes</taxon>
        <taxon>Mycobacteriales</taxon>
        <taxon>Nocardiaceae</taxon>
        <taxon>Nocardia</taxon>
    </lineage>
</organism>
<reference evidence="1" key="1">
    <citation type="submission" date="2020-11" db="EMBL/GenBank/DDBJ databases">
        <title>Nocardia NEAU-351.nov., a novel actinomycete isolated from the cow dung.</title>
        <authorList>
            <person name="Zhang X."/>
        </authorList>
    </citation>
    <scope>NUCLEOTIDE SEQUENCE</scope>
    <source>
        <strain evidence="1">NEAU-351</strain>
    </source>
</reference>
<dbReference type="AlphaFoldDB" id="A0A931IGA7"/>
<name>A0A931IGA7_9NOCA</name>
<evidence type="ECO:0000313" key="2">
    <source>
        <dbReference type="Proteomes" id="UP000655751"/>
    </source>
</evidence>
<sequence>MSTAPGRRGQGLARTTGSAAVAHALAAGLRPQWRARATRSRQVALALGFREFGTRLSIGPG</sequence>
<dbReference type="Pfam" id="PF12746">
    <property type="entry name" value="GNAT_acetyltran"/>
    <property type="match status" value="1"/>
</dbReference>
<proteinExistence type="predicted"/>
<keyword evidence="2" id="KW-1185">Reference proteome</keyword>
<dbReference type="InterPro" id="IPR016181">
    <property type="entry name" value="Acyl_CoA_acyltransferase"/>
</dbReference>
<accession>A0A931IGA7</accession>
<dbReference type="SUPFAM" id="SSF55729">
    <property type="entry name" value="Acyl-CoA N-acyltransferases (Nat)"/>
    <property type="match status" value="1"/>
</dbReference>
<dbReference type="EMBL" id="JADMLG010000011">
    <property type="protein sequence ID" value="MBH0779507.1"/>
    <property type="molecule type" value="Genomic_DNA"/>
</dbReference>
<gene>
    <name evidence="1" type="ORF">IT779_24875</name>
</gene>
<evidence type="ECO:0000313" key="1">
    <source>
        <dbReference type="EMBL" id="MBH0779507.1"/>
    </source>
</evidence>
<protein>
    <submittedName>
        <fullName evidence="1">GNAT family N-acetyltransferase</fullName>
    </submittedName>
</protein>
<dbReference type="Gene3D" id="3.40.630.30">
    <property type="match status" value="1"/>
</dbReference>
<dbReference type="Proteomes" id="UP000655751">
    <property type="component" value="Unassembled WGS sequence"/>
</dbReference>